<name>A0A3E2TAQ2_9FIRM</name>
<evidence type="ECO:0000313" key="4">
    <source>
        <dbReference type="EMBL" id="RGB71752.1"/>
    </source>
</evidence>
<dbReference type="FunFam" id="2.60.40.10:FF:000495">
    <property type="entry name" value="Periplasmic beta-glucosidase"/>
    <property type="match status" value="1"/>
</dbReference>
<dbReference type="EMBL" id="QVEP01000086">
    <property type="protein sequence ID" value="RGB71752.1"/>
    <property type="molecule type" value="Genomic_DNA"/>
</dbReference>
<sequence>MKKEQIEEIISKMTLHEKVLLCTGKNSWRTRDYEKLGIPSILVSDGTSGVRFQIGSDQPEEMSFYDSLGGSFDNEEAMSRTYRATCFPSGSAIASSWDTELIGEIGKKLAGECKELGINMLLGPGMNIHRHPLTARNFEYYSEDPVITGEMAAAIVSSVQHEGVGTCMKHFACHNSDSRRTRVNVHVSERALREIYLAGYERVVRKAHPVSLMTAYNKINGEEVSGDNRITRDILKGEWGFDGTVVCDWGAVKDPVEASKGRIDLQMPLSKSSATYLEQAVETGQLDEKLVNERVARILKLVFQLKEWEAGWDTVKHEDSHWLAVEAAAESMVLVKNENQILPLKPQKGEKIAVLGHMAKEPKYQGTGCAAVHARKVDIPYDQMIPYLTECEVKFAEGYQADGTTTDELIREAVQTAKEANQVLLFVGSFLPGEDDDYNRKDIKLSEGMTRLIDAVSAVNKNCIVILSSGEVCEMPWRHQVSAVLLTWFSGEGMGSAIADILFGKVSPSGRLANTVPERLQDTPAYLSFDGNVYEIPYAEDIYVGYRYYEKKGIQPAYPFGYGLSYTSFEYEHLAVSEENDHTIVTVDVTNTGAVAAKHVVELFIEPKMKTRLPRPVRELKAFKKIFLQPGEKKQVCFSLERRDFAYYDPKVKDWVIENGAYAIEICHDSMNVAVSAEITKSGEKYLVPLGYDCGFYEMFQYPEVKKMFYEFLVEQGLVTADQVNDNLEKGIIWSFWAVRSYLDMNSNGLISFEAYNRFIDRANEVIKKMKAK</sequence>
<dbReference type="GO" id="GO:0008422">
    <property type="term" value="F:beta-glucosidase activity"/>
    <property type="evidence" value="ECO:0007669"/>
    <property type="project" value="UniProtKB-ARBA"/>
</dbReference>
<dbReference type="Pfam" id="PF14310">
    <property type="entry name" value="Fn3-like"/>
    <property type="match status" value="1"/>
</dbReference>
<dbReference type="Gene3D" id="2.60.40.10">
    <property type="entry name" value="Immunoglobulins"/>
    <property type="match status" value="1"/>
</dbReference>
<dbReference type="Gene3D" id="3.20.20.300">
    <property type="entry name" value="Glycoside hydrolase, family 3, N-terminal domain"/>
    <property type="match status" value="1"/>
</dbReference>
<feature type="domain" description="Fibronectin type III-like" evidence="3">
    <location>
        <begin position="599"/>
        <end position="670"/>
    </location>
</feature>
<reference evidence="4 5" key="1">
    <citation type="submission" date="2018-08" db="EMBL/GenBank/DDBJ databases">
        <title>A genome reference for cultivated species of the human gut microbiota.</title>
        <authorList>
            <person name="Zou Y."/>
            <person name="Xue W."/>
            <person name="Luo G."/>
        </authorList>
    </citation>
    <scope>NUCLEOTIDE SEQUENCE [LARGE SCALE GENOMIC DNA]</scope>
    <source>
        <strain evidence="4 5">AF45-17</strain>
    </source>
</reference>
<protein>
    <submittedName>
        <fullName evidence="4">Glycosyl hydrolase</fullName>
    </submittedName>
</protein>
<dbReference type="SUPFAM" id="SSF51445">
    <property type="entry name" value="(Trans)glycosidases"/>
    <property type="match status" value="1"/>
</dbReference>
<dbReference type="InterPro" id="IPR017853">
    <property type="entry name" value="GH"/>
</dbReference>
<proteinExistence type="inferred from homology"/>
<keyword evidence="2 4" id="KW-0378">Hydrolase</keyword>
<dbReference type="AlphaFoldDB" id="A0A3E2TAQ2"/>
<dbReference type="PANTHER" id="PTHR42715:SF10">
    <property type="entry name" value="BETA-GLUCOSIDASE"/>
    <property type="match status" value="1"/>
</dbReference>
<dbReference type="InterPro" id="IPR002772">
    <property type="entry name" value="Glyco_hydro_3_C"/>
</dbReference>
<accession>A0A3E2TAQ2</accession>
<dbReference type="InterPro" id="IPR050288">
    <property type="entry name" value="Cellulose_deg_GH3"/>
</dbReference>
<dbReference type="InterPro" id="IPR013783">
    <property type="entry name" value="Ig-like_fold"/>
</dbReference>
<dbReference type="SMART" id="SM01217">
    <property type="entry name" value="Fn3_like"/>
    <property type="match status" value="1"/>
</dbReference>
<dbReference type="InterPro" id="IPR036881">
    <property type="entry name" value="Glyco_hydro_3_C_sf"/>
</dbReference>
<evidence type="ECO:0000259" key="3">
    <source>
        <dbReference type="SMART" id="SM01217"/>
    </source>
</evidence>
<dbReference type="InterPro" id="IPR036962">
    <property type="entry name" value="Glyco_hydro_3_N_sf"/>
</dbReference>
<dbReference type="InterPro" id="IPR001764">
    <property type="entry name" value="Glyco_hydro_3_N"/>
</dbReference>
<comment type="caution">
    <text evidence="4">The sequence shown here is derived from an EMBL/GenBank/DDBJ whole genome shotgun (WGS) entry which is preliminary data.</text>
</comment>
<dbReference type="Gene3D" id="3.40.50.1700">
    <property type="entry name" value="Glycoside hydrolase family 3 C-terminal domain"/>
    <property type="match status" value="1"/>
</dbReference>
<organism evidence="4 5">
    <name type="scientific">Coprococcus catus</name>
    <dbReference type="NCBI Taxonomy" id="116085"/>
    <lineage>
        <taxon>Bacteria</taxon>
        <taxon>Bacillati</taxon>
        <taxon>Bacillota</taxon>
        <taxon>Clostridia</taxon>
        <taxon>Lachnospirales</taxon>
        <taxon>Lachnospiraceae</taxon>
        <taxon>Coprococcus</taxon>
    </lineage>
</organism>
<gene>
    <name evidence="4" type="ORF">DW070_16985</name>
</gene>
<evidence type="ECO:0000313" key="5">
    <source>
        <dbReference type="Proteomes" id="UP000260773"/>
    </source>
</evidence>
<dbReference type="Proteomes" id="UP000260773">
    <property type="component" value="Unassembled WGS sequence"/>
</dbReference>
<dbReference type="Pfam" id="PF00933">
    <property type="entry name" value="Glyco_hydro_3"/>
    <property type="match status" value="1"/>
</dbReference>
<comment type="similarity">
    <text evidence="1">Belongs to the glycosyl hydrolase 3 family.</text>
</comment>
<dbReference type="Pfam" id="PF01915">
    <property type="entry name" value="Glyco_hydro_3_C"/>
    <property type="match status" value="1"/>
</dbReference>
<dbReference type="GO" id="GO:0005975">
    <property type="term" value="P:carbohydrate metabolic process"/>
    <property type="evidence" value="ECO:0007669"/>
    <property type="project" value="InterPro"/>
</dbReference>
<evidence type="ECO:0000256" key="2">
    <source>
        <dbReference type="ARBA" id="ARBA00022801"/>
    </source>
</evidence>
<dbReference type="SUPFAM" id="SSF52279">
    <property type="entry name" value="Beta-D-glucan exohydrolase, C-terminal domain"/>
    <property type="match status" value="1"/>
</dbReference>
<dbReference type="PANTHER" id="PTHR42715">
    <property type="entry name" value="BETA-GLUCOSIDASE"/>
    <property type="match status" value="1"/>
</dbReference>
<dbReference type="InterPro" id="IPR026891">
    <property type="entry name" value="Fn3-like"/>
</dbReference>
<evidence type="ECO:0000256" key="1">
    <source>
        <dbReference type="ARBA" id="ARBA00005336"/>
    </source>
</evidence>
<dbReference type="PRINTS" id="PR00133">
    <property type="entry name" value="GLHYDRLASE3"/>
</dbReference>